<evidence type="ECO:0000313" key="2">
    <source>
        <dbReference type="Proteomes" id="UP000270834"/>
    </source>
</evidence>
<accession>A0A3M5DYW1</accession>
<sequence>MVGVEGLGVLGVERRGVDADQPDAVLGEALDGGRSDSAEAFRPVRRDPFEGPQQHPRGQVVELAGEVFGGHQRVSADTVDHPARSHVDVQRHLADGQAVGAVVQGAVDVGAGMRRKGDPADVDRALLVQPRRPFLLERRVAGPGRRVRVEGGTDVPVAERSHCFSPEIQRMIMNEISENFRAKCKVAWQSIRTKFEDSYSF</sequence>
<comment type="caution">
    <text evidence="1">The sequence shown here is derived from an EMBL/GenBank/DDBJ whole genome shotgun (WGS) entry which is preliminary data.</text>
</comment>
<protein>
    <submittedName>
        <fullName evidence="1">Uncharacterized protein</fullName>
    </submittedName>
</protein>
<proteinExistence type="predicted"/>
<dbReference type="AlphaFoldDB" id="A0A3M5DYW1"/>
<dbReference type="EMBL" id="RBSQ01000593">
    <property type="protein sequence ID" value="RMS55275.1"/>
    <property type="molecule type" value="Genomic_DNA"/>
</dbReference>
<organism evidence="1 2">
    <name type="scientific">Pseudomonas aeruginosa</name>
    <dbReference type="NCBI Taxonomy" id="287"/>
    <lineage>
        <taxon>Bacteria</taxon>
        <taxon>Pseudomonadati</taxon>
        <taxon>Pseudomonadota</taxon>
        <taxon>Gammaproteobacteria</taxon>
        <taxon>Pseudomonadales</taxon>
        <taxon>Pseudomonadaceae</taxon>
        <taxon>Pseudomonas</taxon>
    </lineage>
</organism>
<name>A0A3M5DYW1_PSEAI</name>
<reference evidence="1 2" key="1">
    <citation type="submission" date="2018-08" db="EMBL/GenBank/DDBJ databases">
        <title>Recombination of ecologically and evolutionarily significant loci maintains genetic cohesion in the Pseudomonas syringae species complex.</title>
        <authorList>
            <person name="Dillon M."/>
            <person name="Thakur S."/>
            <person name="Almeida R.N.D."/>
            <person name="Weir B.S."/>
            <person name="Guttman D.S."/>
        </authorList>
    </citation>
    <scope>NUCLEOTIDE SEQUENCE [LARGE SCALE GENOMIC DNA]</scope>
    <source>
        <strain evidence="1 2">ICMP 7846</strain>
    </source>
</reference>
<evidence type="ECO:0000313" key="1">
    <source>
        <dbReference type="EMBL" id="RMS55275.1"/>
    </source>
</evidence>
<dbReference type="Proteomes" id="UP000270834">
    <property type="component" value="Unassembled WGS sequence"/>
</dbReference>
<gene>
    <name evidence="1" type="ORF">ALP65_03234</name>
</gene>